<keyword evidence="7 12" id="KW-0489">Methyltransferase</keyword>
<dbReference type="GO" id="GO:0005737">
    <property type="term" value="C:cytoplasm"/>
    <property type="evidence" value="ECO:0007669"/>
    <property type="project" value="UniProtKB-SubCell"/>
</dbReference>
<keyword evidence="16" id="KW-1185">Reference proteome</keyword>
<proteinExistence type="inferred from homology"/>
<keyword evidence="6 12" id="KW-0698">rRNA processing</keyword>
<evidence type="ECO:0000313" key="15">
    <source>
        <dbReference type="EMBL" id="KLN62318.1"/>
    </source>
</evidence>
<dbReference type="CDD" id="cd18084">
    <property type="entry name" value="RsmE-like"/>
    <property type="match status" value="1"/>
</dbReference>
<dbReference type="InterPro" id="IPR029026">
    <property type="entry name" value="tRNA_m1G_MTases_N"/>
</dbReference>
<evidence type="ECO:0000256" key="12">
    <source>
        <dbReference type="PIRNR" id="PIRNR015601"/>
    </source>
</evidence>
<evidence type="ECO:0000259" key="13">
    <source>
        <dbReference type="Pfam" id="PF04452"/>
    </source>
</evidence>
<dbReference type="Gene3D" id="2.40.240.20">
    <property type="entry name" value="Hypothetical PUA domain-like, domain 1"/>
    <property type="match status" value="1"/>
</dbReference>
<dbReference type="Proteomes" id="UP000035444">
    <property type="component" value="Unassembled WGS sequence"/>
</dbReference>
<dbReference type="InterPro" id="IPR046887">
    <property type="entry name" value="RsmE_PUA-like"/>
</dbReference>
<dbReference type="InterPro" id="IPR029028">
    <property type="entry name" value="Alpha/beta_knot_MTases"/>
</dbReference>
<dbReference type="Pfam" id="PF20260">
    <property type="entry name" value="PUA_4"/>
    <property type="match status" value="1"/>
</dbReference>
<comment type="subcellular location">
    <subcellularLocation>
        <location evidence="1 12">Cytoplasm</location>
    </subcellularLocation>
</comment>
<dbReference type="GO" id="GO:0070475">
    <property type="term" value="P:rRNA base methylation"/>
    <property type="evidence" value="ECO:0007669"/>
    <property type="project" value="TreeGrafter"/>
</dbReference>
<feature type="domain" description="Ribosomal RNA small subunit methyltransferase E PUA-like" evidence="14">
    <location>
        <begin position="23"/>
        <end position="65"/>
    </location>
</feature>
<gene>
    <name evidence="15" type="ORF">WH96_02045</name>
</gene>
<evidence type="ECO:0000256" key="2">
    <source>
        <dbReference type="ARBA" id="ARBA00005528"/>
    </source>
</evidence>
<evidence type="ECO:0000256" key="10">
    <source>
        <dbReference type="ARBA" id="ARBA00025699"/>
    </source>
</evidence>
<evidence type="ECO:0000259" key="14">
    <source>
        <dbReference type="Pfam" id="PF20260"/>
    </source>
</evidence>
<feature type="domain" description="Ribosomal RNA small subunit methyltransferase E methyltransferase" evidence="13">
    <location>
        <begin position="78"/>
        <end position="243"/>
    </location>
</feature>
<dbReference type="STRING" id="1489064.WH96_02045"/>
<comment type="function">
    <text evidence="10 12">Specifically methylates the N3 position of the uracil ring of uridine 1498 (m3U1498) in 16S rRNA. Acts on the fully assembled 30S ribosomal subunit.</text>
</comment>
<dbReference type="SUPFAM" id="SSF75217">
    <property type="entry name" value="alpha/beta knot"/>
    <property type="match status" value="1"/>
</dbReference>
<organism evidence="15 16">
    <name type="scientific">Kiloniella spongiae</name>
    <dbReference type="NCBI Taxonomy" id="1489064"/>
    <lineage>
        <taxon>Bacteria</taxon>
        <taxon>Pseudomonadati</taxon>
        <taxon>Pseudomonadota</taxon>
        <taxon>Alphaproteobacteria</taxon>
        <taxon>Rhodospirillales</taxon>
        <taxon>Kiloniellaceae</taxon>
        <taxon>Kiloniella</taxon>
    </lineage>
</organism>
<dbReference type="NCBIfam" id="TIGR00046">
    <property type="entry name" value="RsmE family RNA methyltransferase"/>
    <property type="match status" value="1"/>
</dbReference>
<evidence type="ECO:0000313" key="16">
    <source>
        <dbReference type="Proteomes" id="UP000035444"/>
    </source>
</evidence>
<dbReference type="SUPFAM" id="SSF88697">
    <property type="entry name" value="PUA domain-like"/>
    <property type="match status" value="1"/>
</dbReference>
<dbReference type="PANTHER" id="PTHR30027">
    <property type="entry name" value="RIBOSOMAL RNA SMALL SUBUNIT METHYLTRANSFERASE E"/>
    <property type="match status" value="1"/>
</dbReference>
<evidence type="ECO:0000256" key="3">
    <source>
        <dbReference type="ARBA" id="ARBA00012328"/>
    </source>
</evidence>
<sequence>MERVVTRLYVKDSLSQGATVGLDAAGAHYLRSVLRLNTGARIGLFNEKDGEWLGVIEGLGKGWCSLQIQEQRRKPAPEPDIWLVFAPIKRSRIDFLAEKAGELGCSRILPVFTRYTDVKRINRDRLAAHAKESAEQCERLSVTEVDDAVALDKLIDKWPDDRRLIVCAEFGDARPIAETLTEILVKEPDAGQRPWAVLIGPEGGFAEEELEALRRLPYVTPIGLGPRVLRADTAAVAALSCWQAILGDGGMRPPKGTTPVTVA</sequence>
<dbReference type="InterPro" id="IPR006700">
    <property type="entry name" value="RsmE"/>
</dbReference>
<dbReference type="PANTHER" id="PTHR30027:SF3">
    <property type="entry name" value="16S RRNA (URACIL(1498)-N(3))-METHYLTRANSFERASE"/>
    <property type="match status" value="1"/>
</dbReference>
<dbReference type="NCBIfam" id="NF008696">
    <property type="entry name" value="PRK11713.3-5"/>
    <property type="match status" value="1"/>
</dbReference>
<comment type="catalytic activity">
    <reaction evidence="11 12">
        <text>uridine(1498) in 16S rRNA + S-adenosyl-L-methionine = N(3)-methyluridine(1498) in 16S rRNA + S-adenosyl-L-homocysteine + H(+)</text>
        <dbReference type="Rhea" id="RHEA:42920"/>
        <dbReference type="Rhea" id="RHEA-COMP:10283"/>
        <dbReference type="Rhea" id="RHEA-COMP:10284"/>
        <dbReference type="ChEBI" id="CHEBI:15378"/>
        <dbReference type="ChEBI" id="CHEBI:57856"/>
        <dbReference type="ChEBI" id="CHEBI:59789"/>
        <dbReference type="ChEBI" id="CHEBI:65315"/>
        <dbReference type="ChEBI" id="CHEBI:74502"/>
        <dbReference type="EC" id="2.1.1.193"/>
    </reaction>
</comment>
<evidence type="ECO:0000256" key="8">
    <source>
        <dbReference type="ARBA" id="ARBA00022679"/>
    </source>
</evidence>
<dbReference type="RefSeq" id="WP_047762442.1">
    <property type="nucleotide sequence ID" value="NZ_LAQL01000002.1"/>
</dbReference>
<comment type="similarity">
    <text evidence="2 12">Belongs to the RNA methyltransferase RsmE family.</text>
</comment>
<protein>
    <recommendedName>
        <fullName evidence="4 12">Ribosomal RNA small subunit methyltransferase E</fullName>
        <ecNumber evidence="3 12">2.1.1.193</ecNumber>
    </recommendedName>
</protein>
<keyword evidence="5 12" id="KW-0963">Cytoplasm</keyword>
<evidence type="ECO:0000256" key="5">
    <source>
        <dbReference type="ARBA" id="ARBA00022490"/>
    </source>
</evidence>
<dbReference type="Gene3D" id="3.40.1280.10">
    <property type="match status" value="1"/>
</dbReference>
<evidence type="ECO:0000256" key="4">
    <source>
        <dbReference type="ARBA" id="ARBA00013673"/>
    </source>
</evidence>
<dbReference type="EC" id="2.1.1.193" evidence="3 12"/>
<dbReference type="GO" id="GO:0070042">
    <property type="term" value="F:rRNA (uridine-N3-)-methyltransferase activity"/>
    <property type="evidence" value="ECO:0007669"/>
    <property type="project" value="TreeGrafter"/>
</dbReference>
<keyword evidence="9 12" id="KW-0949">S-adenosyl-L-methionine</keyword>
<reference evidence="15 16" key="1">
    <citation type="submission" date="2015-03" db="EMBL/GenBank/DDBJ databases">
        <title>Genome Sequence of Kiloniella spongiae MEBiC09566, isolated from a marine sponge.</title>
        <authorList>
            <person name="Shao Z."/>
            <person name="Wang L."/>
            <person name="Li X."/>
        </authorList>
    </citation>
    <scope>NUCLEOTIDE SEQUENCE [LARGE SCALE GENOMIC DNA]</scope>
    <source>
        <strain evidence="15 16">MEBiC09566</strain>
    </source>
</reference>
<accession>A0A0H2MIS7</accession>
<comment type="caution">
    <text evidence="15">The sequence shown here is derived from an EMBL/GenBank/DDBJ whole genome shotgun (WGS) entry which is preliminary data.</text>
</comment>
<dbReference type="OrthoDB" id="9815641at2"/>
<evidence type="ECO:0000256" key="9">
    <source>
        <dbReference type="ARBA" id="ARBA00022691"/>
    </source>
</evidence>
<evidence type="ECO:0000256" key="11">
    <source>
        <dbReference type="ARBA" id="ARBA00047944"/>
    </source>
</evidence>
<dbReference type="EMBL" id="LAQL01000002">
    <property type="protein sequence ID" value="KLN62318.1"/>
    <property type="molecule type" value="Genomic_DNA"/>
</dbReference>
<name>A0A0H2MIS7_9PROT</name>
<dbReference type="Pfam" id="PF04452">
    <property type="entry name" value="Methyltrans_RNA"/>
    <property type="match status" value="1"/>
</dbReference>
<dbReference type="AlphaFoldDB" id="A0A0H2MIS7"/>
<dbReference type="InterPro" id="IPR046886">
    <property type="entry name" value="RsmE_MTase_dom"/>
</dbReference>
<evidence type="ECO:0000256" key="6">
    <source>
        <dbReference type="ARBA" id="ARBA00022552"/>
    </source>
</evidence>
<dbReference type="InterPro" id="IPR015947">
    <property type="entry name" value="PUA-like_sf"/>
</dbReference>
<dbReference type="PIRSF" id="PIRSF015601">
    <property type="entry name" value="MTase_slr0722"/>
    <property type="match status" value="1"/>
</dbReference>
<evidence type="ECO:0000256" key="1">
    <source>
        <dbReference type="ARBA" id="ARBA00004496"/>
    </source>
</evidence>
<keyword evidence="8 12" id="KW-0808">Transferase</keyword>
<dbReference type="PATRIC" id="fig|1489064.4.peg.1335"/>
<evidence type="ECO:0000256" key="7">
    <source>
        <dbReference type="ARBA" id="ARBA00022603"/>
    </source>
</evidence>